<gene>
    <name evidence="2" type="ORF">Ssi02_13970</name>
</gene>
<dbReference type="AlphaFoldDB" id="A0A919RFW5"/>
<dbReference type="Gene3D" id="1.10.150.20">
    <property type="entry name" value="5' to 3' exonuclease, C-terminal subdomain"/>
    <property type="match status" value="1"/>
</dbReference>
<sequence length="79" mass="8314">MMASLLCSQDAAGGATVPIDLPKTSNPARRALAEIGITHLDQLTGRTAREILKLHGVGPSTIPILREALAAHGLSFRDE</sequence>
<evidence type="ECO:0008006" key="4">
    <source>
        <dbReference type="Google" id="ProtNLM"/>
    </source>
</evidence>
<evidence type="ECO:0000313" key="3">
    <source>
        <dbReference type="Proteomes" id="UP000606172"/>
    </source>
</evidence>
<dbReference type="EMBL" id="BOOW01000008">
    <property type="protein sequence ID" value="GII91166.1"/>
    <property type="molecule type" value="Genomic_DNA"/>
</dbReference>
<evidence type="ECO:0000313" key="2">
    <source>
        <dbReference type="EMBL" id="GII91166.1"/>
    </source>
</evidence>
<organism evidence="2 3">
    <name type="scientific">Sinosporangium siamense</name>
    <dbReference type="NCBI Taxonomy" id="1367973"/>
    <lineage>
        <taxon>Bacteria</taxon>
        <taxon>Bacillati</taxon>
        <taxon>Actinomycetota</taxon>
        <taxon>Actinomycetes</taxon>
        <taxon>Streptosporangiales</taxon>
        <taxon>Streptosporangiaceae</taxon>
        <taxon>Sinosporangium</taxon>
    </lineage>
</organism>
<evidence type="ECO:0000256" key="1">
    <source>
        <dbReference type="SAM" id="MobiDB-lite"/>
    </source>
</evidence>
<keyword evidence="3" id="KW-1185">Reference proteome</keyword>
<feature type="region of interest" description="Disordered" evidence="1">
    <location>
        <begin position="1"/>
        <end position="20"/>
    </location>
</feature>
<proteinExistence type="predicted"/>
<accession>A0A919RFW5</accession>
<comment type="caution">
    <text evidence="2">The sequence shown here is derived from an EMBL/GenBank/DDBJ whole genome shotgun (WGS) entry which is preliminary data.</text>
</comment>
<dbReference type="Proteomes" id="UP000606172">
    <property type="component" value="Unassembled WGS sequence"/>
</dbReference>
<name>A0A919RFW5_9ACTN</name>
<protein>
    <recommendedName>
        <fullName evidence="4">DNA-binding protein</fullName>
    </recommendedName>
</protein>
<dbReference type="RefSeq" id="WP_239128657.1">
    <property type="nucleotide sequence ID" value="NZ_BOOW01000008.1"/>
</dbReference>
<reference evidence="2" key="1">
    <citation type="submission" date="2021-01" db="EMBL/GenBank/DDBJ databases">
        <title>Whole genome shotgun sequence of Sinosporangium siamense NBRC 109515.</title>
        <authorList>
            <person name="Komaki H."/>
            <person name="Tamura T."/>
        </authorList>
    </citation>
    <scope>NUCLEOTIDE SEQUENCE</scope>
    <source>
        <strain evidence="2">NBRC 109515</strain>
    </source>
</reference>
<dbReference type="SUPFAM" id="SSF47789">
    <property type="entry name" value="C-terminal domain of RNA polymerase alpha subunit"/>
    <property type="match status" value="1"/>
</dbReference>